<dbReference type="Proteomes" id="UP000275267">
    <property type="component" value="Unassembled WGS sequence"/>
</dbReference>
<evidence type="ECO:0000313" key="2">
    <source>
        <dbReference type="EMBL" id="RLN38592.1"/>
    </source>
</evidence>
<feature type="region of interest" description="Disordered" evidence="1">
    <location>
        <begin position="98"/>
        <end position="198"/>
    </location>
</feature>
<sequence>MADHWSSTPNRIHFIGITSLVTRITRAFHLLEGATVTFHEQECPTITAEHFVQGHMLRVAADGSLIMIYMGYTTKVPLPYTRLGLYAVKRLTLLLEEGRPPRPERREPARHSVSGAGPTTRREPARHSVSGAGPTTRATTRRREETAEPSHHSLHHRKLRQQQHQKKHIPEGAEGAYEAGPSHQQFGADPGRTQSARYPPNYYENFSHVVETIDDTNARVRQIETTLDEHKSLMDSFFGNWNPYR</sequence>
<gene>
    <name evidence="2" type="ORF">C2845_PM01G48290</name>
</gene>
<feature type="compositionally biased region" description="Basic residues" evidence="1">
    <location>
        <begin position="152"/>
        <end position="167"/>
    </location>
</feature>
<dbReference type="OrthoDB" id="10469552at2759"/>
<reference evidence="3" key="1">
    <citation type="journal article" date="2019" name="Nat. Commun.">
        <title>The genome of broomcorn millet.</title>
        <authorList>
            <person name="Zou C."/>
            <person name="Miki D."/>
            <person name="Li D."/>
            <person name="Tang Q."/>
            <person name="Xiao L."/>
            <person name="Rajput S."/>
            <person name="Deng P."/>
            <person name="Jia W."/>
            <person name="Huang R."/>
            <person name="Zhang M."/>
            <person name="Sun Y."/>
            <person name="Hu J."/>
            <person name="Fu X."/>
            <person name="Schnable P.S."/>
            <person name="Li F."/>
            <person name="Zhang H."/>
            <person name="Feng B."/>
            <person name="Zhu X."/>
            <person name="Liu R."/>
            <person name="Schnable J.C."/>
            <person name="Zhu J.-K."/>
            <person name="Zhang H."/>
        </authorList>
    </citation>
    <scope>NUCLEOTIDE SEQUENCE [LARGE SCALE GENOMIC DNA]</scope>
</reference>
<feature type="compositionally biased region" description="Basic and acidic residues" evidence="1">
    <location>
        <begin position="98"/>
        <end position="110"/>
    </location>
</feature>
<protein>
    <submittedName>
        <fullName evidence="2">Uncharacterized protein</fullName>
    </submittedName>
</protein>
<dbReference type="AlphaFoldDB" id="A0A3L6TE43"/>
<proteinExistence type="predicted"/>
<keyword evidence="3" id="KW-1185">Reference proteome</keyword>
<evidence type="ECO:0000256" key="1">
    <source>
        <dbReference type="SAM" id="MobiDB-lite"/>
    </source>
</evidence>
<name>A0A3L6TE43_PANMI</name>
<dbReference type="EMBL" id="PQIB02000001">
    <property type="protein sequence ID" value="RLN38592.1"/>
    <property type="molecule type" value="Genomic_DNA"/>
</dbReference>
<feature type="compositionally biased region" description="Basic and acidic residues" evidence="1">
    <location>
        <begin position="141"/>
        <end position="151"/>
    </location>
</feature>
<evidence type="ECO:0000313" key="3">
    <source>
        <dbReference type="Proteomes" id="UP000275267"/>
    </source>
</evidence>
<accession>A0A3L6TE43</accession>
<organism evidence="2 3">
    <name type="scientific">Panicum miliaceum</name>
    <name type="common">Proso millet</name>
    <name type="synonym">Broomcorn millet</name>
    <dbReference type="NCBI Taxonomy" id="4540"/>
    <lineage>
        <taxon>Eukaryota</taxon>
        <taxon>Viridiplantae</taxon>
        <taxon>Streptophyta</taxon>
        <taxon>Embryophyta</taxon>
        <taxon>Tracheophyta</taxon>
        <taxon>Spermatophyta</taxon>
        <taxon>Magnoliopsida</taxon>
        <taxon>Liliopsida</taxon>
        <taxon>Poales</taxon>
        <taxon>Poaceae</taxon>
        <taxon>PACMAD clade</taxon>
        <taxon>Panicoideae</taxon>
        <taxon>Panicodae</taxon>
        <taxon>Paniceae</taxon>
        <taxon>Panicinae</taxon>
        <taxon>Panicum</taxon>
        <taxon>Panicum sect. Panicum</taxon>
    </lineage>
</organism>
<comment type="caution">
    <text evidence="2">The sequence shown here is derived from an EMBL/GenBank/DDBJ whole genome shotgun (WGS) entry which is preliminary data.</text>
</comment>